<dbReference type="EMBL" id="CP002772">
    <property type="protein sequence ID" value="AEG18922.1"/>
    <property type="molecule type" value="Genomic_DNA"/>
</dbReference>
<sequence>MWLPSNEPNLVIQGNLKKSQLPSLGYLRVLTKGNEFLIFLKEMLVVGAWSFNIESFKECYENKALKLIEIEHESRIEIYEIDSNLFETIIELNEESKLSLPVEIDVILNRFKLNEVVDREDSINRKDLLSKYRINEPSEIDVENLLEDYRSKIGGG</sequence>
<protein>
    <submittedName>
        <fullName evidence="1">Uncharacterized protein</fullName>
    </submittedName>
</protein>
<accession>F6D6A1</accession>
<dbReference type="HOGENOM" id="CLU_1782524_0_0_2"/>
<proteinExistence type="predicted"/>
<keyword evidence="2" id="KW-1185">Reference proteome</keyword>
<dbReference type="InterPro" id="IPR019249">
    <property type="entry name" value="DUF2226"/>
</dbReference>
<name>F6D6A1_METPW</name>
<evidence type="ECO:0000313" key="2">
    <source>
        <dbReference type="Proteomes" id="UP000009231"/>
    </source>
</evidence>
<evidence type="ECO:0000313" key="1">
    <source>
        <dbReference type="EMBL" id="AEG18922.1"/>
    </source>
</evidence>
<gene>
    <name evidence="1" type="ordered locus">MSWAN_1913</name>
</gene>
<dbReference type="AlphaFoldDB" id="F6D6A1"/>
<dbReference type="Pfam" id="PF09987">
    <property type="entry name" value="DUF2226"/>
    <property type="match status" value="1"/>
</dbReference>
<dbReference type="STRING" id="868131.MSWAN_1913"/>
<dbReference type="KEGG" id="mew:MSWAN_1913"/>
<dbReference type="RefSeq" id="WP_013826421.1">
    <property type="nucleotide sequence ID" value="NC_015574.1"/>
</dbReference>
<organism evidence="1 2">
    <name type="scientific">Methanobacterium paludis (strain DSM 25820 / JCM 18151 / SWAN1)</name>
    <dbReference type="NCBI Taxonomy" id="868131"/>
    <lineage>
        <taxon>Archaea</taxon>
        <taxon>Methanobacteriati</taxon>
        <taxon>Methanobacteriota</taxon>
        <taxon>Methanomada group</taxon>
        <taxon>Methanobacteria</taxon>
        <taxon>Methanobacteriales</taxon>
        <taxon>Methanobacteriaceae</taxon>
        <taxon>Methanobacterium</taxon>
    </lineage>
</organism>
<dbReference type="Proteomes" id="UP000009231">
    <property type="component" value="Chromosome"/>
</dbReference>
<dbReference type="OrthoDB" id="67259at2157"/>
<dbReference type="GeneID" id="10669427"/>
<dbReference type="eggNOG" id="arCOG10261">
    <property type="taxonomic scope" value="Archaea"/>
</dbReference>
<reference evidence="1 2" key="1">
    <citation type="journal article" date="2014" name="Int. J. Syst. Evol. Microbiol.">
        <title>Methanobacterium paludis sp. nov. and a novel strain of Methanobacterium lacus isolated from northern peatlands.</title>
        <authorList>
            <person name="Cadillo-Quiroz H."/>
            <person name="Brauer S.L."/>
            <person name="Goodson N."/>
            <person name="Yavitt J.B."/>
            <person name="Zinder S.H."/>
        </authorList>
    </citation>
    <scope>NUCLEOTIDE SEQUENCE [LARGE SCALE GENOMIC DNA]</scope>
    <source>
        <strain evidence="2">DSM 25820 / JCM 18151 / SWAN1</strain>
    </source>
</reference>